<sequence>MRDLSLEDRQEADTTSHRVKQSPVVPKPVCWHKLPEGWRQSDRYFVLGWDVEHPRLQEFVKIHTPEEAKNIWYLIRAPDILEYGSGWEHIHVCTVLPEDADPPEPWDDPNGARKTLVAIAFTASKHLYNRKPTREQYIWLQQIFGCRPRWYRDAYPKKYFYLHNISRYY</sequence>
<dbReference type="AlphaFoldDB" id="A0A165MHC4"/>
<reference evidence="2 3" key="1">
    <citation type="journal article" date="2016" name="Mol. Biol. Evol.">
        <title>Comparative Genomics of Early-Diverging Mushroom-Forming Fungi Provides Insights into the Origins of Lignocellulose Decay Capabilities.</title>
        <authorList>
            <person name="Nagy L.G."/>
            <person name="Riley R."/>
            <person name="Tritt A."/>
            <person name="Adam C."/>
            <person name="Daum C."/>
            <person name="Floudas D."/>
            <person name="Sun H."/>
            <person name="Yadav J.S."/>
            <person name="Pangilinan J."/>
            <person name="Larsson K.H."/>
            <person name="Matsuura K."/>
            <person name="Barry K."/>
            <person name="Labutti K."/>
            <person name="Kuo R."/>
            <person name="Ohm R.A."/>
            <person name="Bhattacharya S.S."/>
            <person name="Shirouzu T."/>
            <person name="Yoshinaga Y."/>
            <person name="Martin F.M."/>
            <person name="Grigoriev I.V."/>
            <person name="Hibbett D.S."/>
        </authorList>
    </citation>
    <scope>NUCLEOTIDE SEQUENCE [LARGE SCALE GENOMIC DNA]</scope>
    <source>
        <strain evidence="2 3">L-15889</strain>
    </source>
</reference>
<feature type="compositionally biased region" description="Basic and acidic residues" evidence="1">
    <location>
        <begin position="1"/>
        <end position="16"/>
    </location>
</feature>
<dbReference type="Proteomes" id="UP000076727">
    <property type="component" value="Unassembled WGS sequence"/>
</dbReference>
<evidence type="ECO:0000313" key="2">
    <source>
        <dbReference type="EMBL" id="KZT65684.1"/>
    </source>
</evidence>
<evidence type="ECO:0000256" key="1">
    <source>
        <dbReference type="SAM" id="MobiDB-lite"/>
    </source>
</evidence>
<evidence type="ECO:0000313" key="3">
    <source>
        <dbReference type="Proteomes" id="UP000076727"/>
    </source>
</evidence>
<name>A0A165MHC4_9APHY</name>
<protein>
    <submittedName>
        <fullName evidence="2">Uncharacterized protein</fullName>
    </submittedName>
</protein>
<accession>A0A165MHC4</accession>
<dbReference type="EMBL" id="KV429101">
    <property type="protein sequence ID" value="KZT65684.1"/>
    <property type="molecule type" value="Genomic_DNA"/>
</dbReference>
<keyword evidence="3" id="KW-1185">Reference proteome</keyword>
<organism evidence="2 3">
    <name type="scientific">Daedalea quercina L-15889</name>
    <dbReference type="NCBI Taxonomy" id="1314783"/>
    <lineage>
        <taxon>Eukaryota</taxon>
        <taxon>Fungi</taxon>
        <taxon>Dikarya</taxon>
        <taxon>Basidiomycota</taxon>
        <taxon>Agaricomycotina</taxon>
        <taxon>Agaricomycetes</taxon>
        <taxon>Polyporales</taxon>
        <taxon>Fomitopsis</taxon>
    </lineage>
</organism>
<feature type="region of interest" description="Disordered" evidence="1">
    <location>
        <begin position="1"/>
        <end position="21"/>
    </location>
</feature>
<proteinExistence type="predicted"/>
<dbReference type="OrthoDB" id="2796638at2759"/>
<gene>
    <name evidence="2" type="ORF">DAEQUDRAFT_768631</name>
</gene>